<gene>
    <name evidence="6" type="ORF">Tco_0822948</name>
</gene>
<reference evidence="6" key="2">
    <citation type="submission" date="2022-01" db="EMBL/GenBank/DDBJ databases">
        <authorList>
            <person name="Yamashiro T."/>
            <person name="Shiraishi A."/>
            <person name="Satake H."/>
            <person name="Nakayama K."/>
        </authorList>
    </citation>
    <scope>NUCLEOTIDE SEQUENCE</scope>
</reference>
<evidence type="ECO:0000256" key="2">
    <source>
        <dbReference type="ARBA" id="ARBA00013194"/>
    </source>
</evidence>
<dbReference type="InterPro" id="IPR002130">
    <property type="entry name" value="Cyclophilin-type_PPIase_dom"/>
</dbReference>
<sequence>MANAIRTWKARNMYSYIRDLEEQVLRTETAILNKKHQKSILDVQIKENDKNGREKGVEKSRKPLHFKGSKFHRIIPSFMIQGGDFTRGDYTGGEFVCGEKFNDGASIHIIHTAPGEKCFEYQSKVAVDYGRCY</sequence>
<accession>A0ABQ5ALE8</accession>
<dbReference type="GO" id="GO:0016853">
    <property type="term" value="F:isomerase activity"/>
    <property type="evidence" value="ECO:0007669"/>
    <property type="project" value="UniProtKB-KW"/>
</dbReference>
<evidence type="ECO:0000313" key="6">
    <source>
        <dbReference type="EMBL" id="GJT01779.1"/>
    </source>
</evidence>
<dbReference type="SUPFAM" id="SSF50891">
    <property type="entry name" value="Cyclophilin-like"/>
    <property type="match status" value="1"/>
</dbReference>
<name>A0ABQ5ALE8_9ASTR</name>
<organism evidence="6 7">
    <name type="scientific">Tanacetum coccineum</name>
    <dbReference type="NCBI Taxonomy" id="301880"/>
    <lineage>
        <taxon>Eukaryota</taxon>
        <taxon>Viridiplantae</taxon>
        <taxon>Streptophyta</taxon>
        <taxon>Embryophyta</taxon>
        <taxon>Tracheophyta</taxon>
        <taxon>Spermatophyta</taxon>
        <taxon>Magnoliopsida</taxon>
        <taxon>eudicotyledons</taxon>
        <taxon>Gunneridae</taxon>
        <taxon>Pentapetalae</taxon>
        <taxon>asterids</taxon>
        <taxon>campanulids</taxon>
        <taxon>Asterales</taxon>
        <taxon>Asteraceae</taxon>
        <taxon>Asteroideae</taxon>
        <taxon>Anthemideae</taxon>
        <taxon>Anthemidinae</taxon>
        <taxon>Tanacetum</taxon>
    </lineage>
</organism>
<comment type="similarity">
    <text evidence="1">Belongs to the cyclophilin-type PPIase family.</text>
</comment>
<evidence type="ECO:0000256" key="4">
    <source>
        <dbReference type="ARBA" id="ARBA00023235"/>
    </source>
</evidence>
<reference evidence="6" key="1">
    <citation type="journal article" date="2022" name="Int. J. Mol. Sci.">
        <title>Draft Genome of Tanacetum Coccineum: Genomic Comparison of Closely Related Tanacetum-Family Plants.</title>
        <authorList>
            <person name="Yamashiro T."/>
            <person name="Shiraishi A."/>
            <person name="Nakayama K."/>
            <person name="Satake H."/>
        </authorList>
    </citation>
    <scope>NUCLEOTIDE SEQUENCE</scope>
</reference>
<dbReference type="InterPro" id="IPR020892">
    <property type="entry name" value="Cyclophilin-type_PPIase_CS"/>
</dbReference>
<evidence type="ECO:0000256" key="1">
    <source>
        <dbReference type="ARBA" id="ARBA00007365"/>
    </source>
</evidence>
<keyword evidence="4 6" id="KW-0413">Isomerase</keyword>
<comment type="caution">
    <text evidence="6">The sequence shown here is derived from an EMBL/GenBank/DDBJ whole genome shotgun (WGS) entry which is preliminary data.</text>
</comment>
<dbReference type="PANTHER" id="PTHR11071">
    <property type="entry name" value="PEPTIDYL-PROLYL CIS-TRANS ISOMERASE"/>
    <property type="match status" value="1"/>
</dbReference>
<keyword evidence="7" id="KW-1185">Reference proteome</keyword>
<feature type="domain" description="PPIase cyclophilin-type" evidence="5">
    <location>
        <begin position="51"/>
        <end position="115"/>
    </location>
</feature>
<evidence type="ECO:0000259" key="5">
    <source>
        <dbReference type="PROSITE" id="PS50072"/>
    </source>
</evidence>
<evidence type="ECO:0000256" key="3">
    <source>
        <dbReference type="ARBA" id="ARBA00023110"/>
    </source>
</evidence>
<dbReference type="PROSITE" id="PS50072">
    <property type="entry name" value="CSA_PPIASE_2"/>
    <property type="match status" value="1"/>
</dbReference>
<dbReference type="PROSITE" id="PS00170">
    <property type="entry name" value="CSA_PPIASE_1"/>
    <property type="match status" value="1"/>
</dbReference>
<dbReference type="EC" id="5.2.1.8" evidence="2"/>
<dbReference type="Pfam" id="PF00160">
    <property type="entry name" value="Pro_isomerase"/>
    <property type="match status" value="1"/>
</dbReference>
<protein>
    <recommendedName>
        <fullName evidence="2">peptidylprolyl isomerase</fullName>
        <ecNumber evidence="2">5.2.1.8</ecNumber>
    </recommendedName>
</protein>
<keyword evidence="3" id="KW-0697">Rotamase</keyword>
<dbReference type="Proteomes" id="UP001151760">
    <property type="component" value="Unassembled WGS sequence"/>
</dbReference>
<dbReference type="InterPro" id="IPR029000">
    <property type="entry name" value="Cyclophilin-like_dom_sf"/>
</dbReference>
<evidence type="ECO:0000313" key="7">
    <source>
        <dbReference type="Proteomes" id="UP001151760"/>
    </source>
</evidence>
<dbReference type="Gene3D" id="2.40.100.10">
    <property type="entry name" value="Cyclophilin-like"/>
    <property type="match status" value="1"/>
</dbReference>
<proteinExistence type="inferred from homology"/>
<dbReference type="PANTHER" id="PTHR11071:SF561">
    <property type="entry name" value="PEPTIDYL-PROLYL CIS-TRANS ISOMERASE D-RELATED"/>
    <property type="match status" value="1"/>
</dbReference>
<dbReference type="EMBL" id="BQNB010012297">
    <property type="protein sequence ID" value="GJT01779.1"/>
    <property type="molecule type" value="Genomic_DNA"/>
</dbReference>